<dbReference type="InterPro" id="IPR034593">
    <property type="entry name" value="DgoD-like"/>
</dbReference>
<dbReference type="Gene3D" id="3.30.390.10">
    <property type="entry name" value="Enolase-like, N-terminal domain"/>
    <property type="match status" value="1"/>
</dbReference>
<dbReference type="Gene3D" id="3.20.20.120">
    <property type="entry name" value="Enolase-like C-terminal domain"/>
    <property type="match status" value="1"/>
</dbReference>
<dbReference type="EMBL" id="JBHLZP010000045">
    <property type="protein sequence ID" value="MFB9832308.1"/>
    <property type="molecule type" value="Genomic_DNA"/>
</dbReference>
<comment type="caution">
    <text evidence="4">The sequence shown here is derived from an EMBL/GenBank/DDBJ whole genome shotgun (WGS) entry which is preliminary data.</text>
</comment>
<dbReference type="SUPFAM" id="SSF54826">
    <property type="entry name" value="Enolase N-terminal domain-like"/>
    <property type="match status" value="1"/>
</dbReference>
<keyword evidence="2" id="KW-0479">Metal-binding</keyword>
<dbReference type="InterPro" id="IPR013341">
    <property type="entry name" value="Mandelate_racemase_N_dom"/>
</dbReference>
<name>A0ABV5YCC4_9ACTN</name>
<dbReference type="SUPFAM" id="SSF51604">
    <property type="entry name" value="Enolase C-terminal domain-like"/>
    <property type="match status" value="1"/>
</dbReference>
<evidence type="ECO:0000256" key="2">
    <source>
        <dbReference type="ARBA" id="ARBA00022723"/>
    </source>
</evidence>
<evidence type="ECO:0000313" key="5">
    <source>
        <dbReference type="Proteomes" id="UP001589627"/>
    </source>
</evidence>
<keyword evidence="5" id="KW-1185">Reference proteome</keyword>
<dbReference type="InterPro" id="IPR013342">
    <property type="entry name" value="Mandelate_racemase_C"/>
</dbReference>
<organism evidence="4 5">
    <name type="scientific">Actinoallomurus acaciae</name>
    <dbReference type="NCBI Taxonomy" id="502577"/>
    <lineage>
        <taxon>Bacteria</taxon>
        <taxon>Bacillati</taxon>
        <taxon>Actinomycetota</taxon>
        <taxon>Actinomycetes</taxon>
        <taxon>Streptosporangiales</taxon>
        <taxon>Thermomonosporaceae</taxon>
        <taxon>Actinoallomurus</taxon>
    </lineage>
</organism>
<gene>
    <name evidence="4" type="ORF">ACFFNX_08930</name>
</gene>
<dbReference type="SFLD" id="SFLDG00180">
    <property type="entry name" value="muconate_cycloisomerase"/>
    <property type="match status" value="1"/>
</dbReference>
<accession>A0ABV5YCC4</accession>
<dbReference type="SMART" id="SM00922">
    <property type="entry name" value="MR_MLE"/>
    <property type="match status" value="1"/>
</dbReference>
<sequence length="366" mass="38267">MKIVGLDVYEHLLSYAHGQYAMSGGRVATHQASTLVRVRTDEGVDGWGECCPLGGTYLPDFPNGVRAAIAELGPGLIGLDPRHTAVVQARMNAALLGARGGKSAVDIACWDILGKAANQPVSMLLGGVLQEDFPLYEAVPLAEPHQMAEFIAARREAGITCFQVKVGNDPHDDARRAAAAVEAGGQSRLICDANGGWRLNDAIIAAHAMADLPIHLEQPCRTTADSARVRQVTTLPLVMDETVVTPADLYEAKAQVGAGAVNLKLGRLGGIGPSRLMRDLAVGLGMTVSIEDTWGGDIVTAAVAHLAATTEADDLLSVSFFNDWTNEHVATARPTSNAGRGRATTAPGLGVEVDVAALGEPLFTVG</sequence>
<evidence type="ECO:0000256" key="1">
    <source>
        <dbReference type="ARBA" id="ARBA00008031"/>
    </source>
</evidence>
<dbReference type="InterPro" id="IPR029017">
    <property type="entry name" value="Enolase-like_N"/>
</dbReference>
<protein>
    <submittedName>
        <fullName evidence="4">Mandelate racemase/muconate lactonizing enzyme family protein</fullName>
    </submittedName>
</protein>
<dbReference type="PANTHER" id="PTHR48080:SF3">
    <property type="entry name" value="ENOLASE SUPERFAMILY MEMBER DDB_G0284701"/>
    <property type="match status" value="1"/>
</dbReference>
<dbReference type="SFLD" id="SFLDS00001">
    <property type="entry name" value="Enolase"/>
    <property type="match status" value="1"/>
</dbReference>
<dbReference type="Proteomes" id="UP001589627">
    <property type="component" value="Unassembled WGS sequence"/>
</dbReference>
<reference evidence="4 5" key="1">
    <citation type="submission" date="2024-09" db="EMBL/GenBank/DDBJ databases">
        <authorList>
            <person name="Sun Q."/>
            <person name="Mori K."/>
        </authorList>
    </citation>
    <scope>NUCLEOTIDE SEQUENCE [LARGE SCALE GENOMIC DNA]</scope>
    <source>
        <strain evidence="4 5">TBRC 0563</strain>
    </source>
</reference>
<dbReference type="PANTHER" id="PTHR48080">
    <property type="entry name" value="D-GALACTONATE DEHYDRATASE-RELATED"/>
    <property type="match status" value="1"/>
</dbReference>
<dbReference type="Pfam" id="PF13378">
    <property type="entry name" value="MR_MLE_C"/>
    <property type="match status" value="1"/>
</dbReference>
<comment type="similarity">
    <text evidence="1">Belongs to the mandelate racemase/muconate lactonizing enzyme family.</text>
</comment>
<feature type="domain" description="Mandelate racemase/muconate lactonizing enzyme C-terminal" evidence="3">
    <location>
        <begin position="144"/>
        <end position="236"/>
    </location>
</feature>
<dbReference type="InterPro" id="IPR036849">
    <property type="entry name" value="Enolase-like_C_sf"/>
</dbReference>
<evidence type="ECO:0000313" key="4">
    <source>
        <dbReference type="EMBL" id="MFB9832308.1"/>
    </source>
</evidence>
<evidence type="ECO:0000259" key="3">
    <source>
        <dbReference type="SMART" id="SM00922"/>
    </source>
</evidence>
<dbReference type="RefSeq" id="WP_378197945.1">
    <property type="nucleotide sequence ID" value="NZ_JBHLZP010000045.1"/>
</dbReference>
<dbReference type="InterPro" id="IPR029065">
    <property type="entry name" value="Enolase_C-like"/>
</dbReference>
<proteinExistence type="inferred from homology"/>
<dbReference type="Pfam" id="PF02746">
    <property type="entry name" value="MR_MLE_N"/>
    <property type="match status" value="1"/>
</dbReference>